<dbReference type="PANTHER" id="PTHR31468:SF2">
    <property type="entry name" value="1,3-BETA-GLUCANOSYLTRANSFERASE GAS1"/>
    <property type="match status" value="1"/>
</dbReference>
<comment type="caution">
    <text evidence="6">The sequence shown here is derived from an EMBL/GenBank/DDBJ whole genome shotgun (WGS) entry which is preliminary data.</text>
</comment>
<keyword evidence="1" id="KW-0732">Signal</keyword>
<keyword evidence="5" id="KW-0812">Transmembrane</keyword>
<dbReference type="Gene3D" id="3.20.20.80">
    <property type="entry name" value="Glycosidases"/>
    <property type="match status" value="1"/>
</dbReference>
<dbReference type="InterPro" id="IPR004886">
    <property type="entry name" value="Glucanosyltransferase"/>
</dbReference>
<dbReference type="EMBL" id="CAICTM010002164">
    <property type="protein sequence ID" value="CAB9528183.1"/>
    <property type="molecule type" value="Genomic_DNA"/>
</dbReference>
<dbReference type="AlphaFoldDB" id="A0A9N8EWR6"/>
<sequence length="325" mass="36894">MLTEFGCISKSFPNVSGTDGQIYKGQRTVDQARWLLEEKELRDQFAGGFAFEYSIEMQNAIGDSPYPFAQWGAQNYGIGYLSPEDCDDVDIPCQYNPEPSFDYLQAAYRNSTVLDPTNIRNFSIPETRQSRTTCPSQFPPISSFKWRSDRVRNLKCPASGSSSSFQCPANLNDLRVHQSDRGQSGWVVFLESILFLTVSFVVYSWLMSFVDKMSEYQEERERDQPRWIKVVMPSVSTKDTDGDSSDESAGLLSMKGWNYYKSTVRYQSVDSDMKEERAFNRYRGGQSFDSEPNQPSIIESDLSDDSYQDGACEDGGQNWQGAQDA</sequence>
<proteinExistence type="predicted"/>
<evidence type="ECO:0000313" key="6">
    <source>
        <dbReference type="EMBL" id="CAB9528183.1"/>
    </source>
</evidence>
<dbReference type="GO" id="GO:0042124">
    <property type="term" value="F:1,3-beta-glucanosyltransferase activity"/>
    <property type="evidence" value="ECO:0007669"/>
    <property type="project" value="TreeGrafter"/>
</dbReference>
<evidence type="ECO:0000256" key="2">
    <source>
        <dbReference type="ARBA" id="ARBA00023157"/>
    </source>
</evidence>
<evidence type="ECO:0000256" key="4">
    <source>
        <dbReference type="SAM" id="MobiDB-lite"/>
    </source>
</evidence>
<evidence type="ECO:0000256" key="1">
    <source>
        <dbReference type="ARBA" id="ARBA00022729"/>
    </source>
</evidence>
<keyword evidence="2" id="KW-1015">Disulfide bond</keyword>
<organism evidence="6 7">
    <name type="scientific">Seminavis robusta</name>
    <dbReference type="NCBI Taxonomy" id="568900"/>
    <lineage>
        <taxon>Eukaryota</taxon>
        <taxon>Sar</taxon>
        <taxon>Stramenopiles</taxon>
        <taxon>Ochrophyta</taxon>
        <taxon>Bacillariophyta</taxon>
        <taxon>Bacillariophyceae</taxon>
        <taxon>Bacillariophycidae</taxon>
        <taxon>Naviculales</taxon>
        <taxon>Naviculaceae</taxon>
        <taxon>Seminavis</taxon>
    </lineage>
</organism>
<keyword evidence="5" id="KW-1133">Transmembrane helix</keyword>
<protein>
    <submittedName>
        <fullName evidence="6">1,3-beta-glucanosyltransferase gel2</fullName>
    </submittedName>
</protein>
<evidence type="ECO:0000256" key="5">
    <source>
        <dbReference type="SAM" id="Phobius"/>
    </source>
</evidence>
<feature type="compositionally biased region" description="Polar residues" evidence="4">
    <location>
        <begin position="287"/>
        <end position="297"/>
    </location>
</feature>
<reference evidence="6" key="1">
    <citation type="submission" date="2020-06" db="EMBL/GenBank/DDBJ databases">
        <authorList>
            <consortium name="Plant Systems Biology data submission"/>
        </authorList>
    </citation>
    <scope>NUCLEOTIDE SEQUENCE</scope>
    <source>
        <strain evidence="6">D6</strain>
    </source>
</reference>
<dbReference type="GO" id="GO:0034411">
    <property type="term" value="P:cell wall (1-&gt;3)-beta-D-glucan biosynthetic process"/>
    <property type="evidence" value="ECO:0007669"/>
    <property type="project" value="TreeGrafter"/>
</dbReference>
<accession>A0A9N8EWR6</accession>
<keyword evidence="7" id="KW-1185">Reference proteome</keyword>
<keyword evidence="5" id="KW-0472">Membrane</keyword>
<evidence type="ECO:0000256" key="3">
    <source>
        <dbReference type="ARBA" id="ARBA00023180"/>
    </source>
</evidence>
<gene>
    <name evidence="6" type="ORF">SEMRO_2166_G317310.1</name>
</gene>
<feature type="region of interest" description="Disordered" evidence="4">
    <location>
        <begin position="280"/>
        <end position="325"/>
    </location>
</feature>
<name>A0A9N8EWR6_9STRA</name>
<feature type="transmembrane region" description="Helical" evidence="5">
    <location>
        <begin position="185"/>
        <end position="206"/>
    </location>
</feature>
<dbReference type="Proteomes" id="UP001153069">
    <property type="component" value="Unassembled WGS sequence"/>
</dbReference>
<evidence type="ECO:0000313" key="7">
    <source>
        <dbReference type="Proteomes" id="UP001153069"/>
    </source>
</evidence>
<keyword evidence="3" id="KW-0325">Glycoprotein</keyword>
<dbReference type="OrthoDB" id="421038at2759"/>
<dbReference type="GO" id="GO:0005886">
    <property type="term" value="C:plasma membrane"/>
    <property type="evidence" value="ECO:0007669"/>
    <property type="project" value="TreeGrafter"/>
</dbReference>
<dbReference type="PANTHER" id="PTHR31468">
    <property type="entry name" value="1,3-BETA-GLUCANOSYLTRANSFERASE GAS1"/>
    <property type="match status" value="1"/>
</dbReference>